<keyword evidence="3" id="KW-1185">Reference proteome</keyword>
<comment type="caution">
    <text evidence="1">The sequence shown here is derived from an EMBL/GenBank/DDBJ whole genome shotgun (WGS) entry which is preliminary data.</text>
</comment>
<organism evidence="1 3">
    <name type="scientific">Pleurodeles waltl</name>
    <name type="common">Iberian ribbed newt</name>
    <dbReference type="NCBI Taxonomy" id="8319"/>
    <lineage>
        <taxon>Eukaryota</taxon>
        <taxon>Metazoa</taxon>
        <taxon>Chordata</taxon>
        <taxon>Craniata</taxon>
        <taxon>Vertebrata</taxon>
        <taxon>Euteleostomi</taxon>
        <taxon>Amphibia</taxon>
        <taxon>Batrachia</taxon>
        <taxon>Caudata</taxon>
        <taxon>Salamandroidea</taxon>
        <taxon>Salamandridae</taxon>
        <taxon>Pleurodelinae</taxon>
        <taxon>Pleurodeles</taxon>
    </lineage>
</organism>
<accession>A0AAV7NFZ9</accession>
<dbReference type="EMBL" id="JANPWB010000012">
    <property type="protein sequence ID" value="KAJ1114037.1"/>
    <property type="molecule type" value="Genomic_DNA"/>
</dbReference>
<evidence type="ECO:0000313" key="2">
    <source>
        <dbReference type="EMBL" id="KAJ1114038.1"/>
    </source>
</evidence>
<dbReference type="AlphaFoldDB" id="A0AAV7NFZ9"/>
<reference evidence="1" key="1">
    <citation type="journal article" date="2022" name="bioRxiv">
        <title>Sequencing and chromosome-scale assembly of the giantPleurodeles waltlgenome.</title>
        <authorList>
            <person name="Brown T."/>
            <person name="Elewa A."/>
            <person name="Iarovenko S."/>
            <person name="Subramanian E."/>
            <person name="Araus A.J."/>
            <person name="Petzold A."/>
            <person name="Susuki M."/>
            <person name="Suzuki K.-i.T."/>
            <person name="Hayashi T."/>
            <person name="Toyoda A."/>
            <person name="Oliveira C."/>
            <person name="Osipova E."/>
            <person name="Leigh N.D."/>
            <person name="Simon A."/>
            <person name="Yun M.H."/>
        </authorList>
    </citation>
    <scope>NUCLEOTIDE SEQUENCE</scope>
    <source>
        <strain evidence="1">20211129_DDA</strain>
        <tissue evidence="1">Liver</tissue>
    </source>
</reference>
<dbReference type="EMBL" id="JANPWB010000012">
    <property type="protein sequence ID" value="KAJ1114038.1"/>
    <property type="molecule type" value="Genomic_DNA"/>
</dbReference>
<sequence length="141" mass="14983">MEEFAVPRQAGGPMTLEDAGEGLEAYGASPSEPSLGIIMAAIQDLKGTLEPRLKAVMVDVTLLQADPKKVAEKVTTAETDIAHLQSTSKRLENQADWRMCLTDPWAEMTAGATGWNLMVASSALGLAYGRLTGPGQDRPVV</sequence>
<dbReference type="Proteomes" id="UP001066276">
    <property type="component" value="Chromosome 8"/>
</dbReference>
<evidence type="ECO:0000313" key="1">
    <source>
        <dbReference type="EMBL" id="KAJ1114037.1"/>
    </source>
</evidence>
<proteinExistence type="predicted"/>
<name>A0AAV7NFZ9_PLEWA</name>
<evidence type="ECO:0000313" key="3">
    <source>
        <dbReference type="Proteomes" id="UP001066276"/>
    </source>
</evidence>
<gene>
    <name evidence="1" type="ORF">NDU88_002276</name>
    <name evidence="2" type="ORF">NDU88_002277</name>
</gene>
<protein>
    <submittedName>
        <fullName evidence="1">Uncharacterized protein</fullName>
    </submittedName>
</protein>